<dbReference type="Pfam" id="PF00282">
    <property type="entry name" value="Pyridoxal_deC"/>
    <property type="match status" value="3"/>
</dbReference>
<comment type="similarity">
    <text evidence="2 9">Belongs to the group II decarboxylase family.</text>
</comment>
<dbReference type="Gene3D" id="3.90.1150.160">
    <property type="match status" value="3"/>
</dbReference>
<evidence type="ECO:0000313" key="10">
    <source>
        <dbReference type="EMBL" id="CAH2045807.1"/>
    </source>
</evidence>
<dbReference type="InterPro" id="IPR010107">
    <property type="entry name" value="Glutamate_decarboxylase"/>
</dbReference>
<dbReference type="GO" id="GO:0004351">
    <property type="term" value="F:glutamate decarboxylase activity"/>
    <property type="evidence" value="ECO:0007669"/>
    <property type="project" value="UniProtKB-EC"/>
</dbReference>
<dbReference type="GO" id="GO:0005516">
    <property type="term" value="F:calmodulin binding"/>
    <property type="evidence" value="ECO:0007669"/>
    <property type="project" value="UniProtKB-KW"/>
</dbReference>
<sequence length="1272" mass="144047">MVILPSPSLCSSLEKVQLMVLSALESDVSIHSTLASPYVRNSLPRFEMPENSIPKEEAYQIINNELKLDGNPRLNLATFVTTWMEPECDKLMMESVNKNYVEMDGYPVTTELHNRCVNMIARLFNAPLGDGEAAVGAGTVGSSEAIMLAGLAFKRKWQNKRLEKMGRFNIVSKENGVPLVALSLKDNSRHSEFEVAEMLRRFGWIVPAYTMPADAEHITVLRVVIRENFSRTLAERFVADFGKVLHELDMLPARVHAKMPNGKVNDVKKTEEDTTREVTAYWKKFMVLSALESDVSIHSTLASPYVRNSLPRFEMPENSIPKEEAYQIINNELKLDGNPRLNLATFTTTWMEPECDKLMMESANKNYVDMDGYPVTTEIHNRCVNMIARLFNAPLGDGEAAVGVGTVGSSEAIMLAGLAFKSKWQNKRKAQGLPYDKPNIVTGANVQVCWKKFARYFEVELKEVKLREGYYVINPEKAVEMVDENTICVAAILGSTLAGEFEDVKLLNDLLVQKNMQTGWDTPMHVDAASGGFIAPFLYPELEWDFRLPLVKSINVSGHKYGLVYAGIGWVVWRTKSDLPDENIFHINYLGADQPTFTLNFSKGSSQVIAQYYQLIRLGFEGYRNVINNCRENMMVLREGLAKTGCFNIVSKENGVPLVAFSLKDNSRYSESKVAEMIRRFGWIVPAYTMPADAEHITVLRVVIRDDFSRALAERLVADFKKVLHELDMLPTKIHVEMANGNEAKKMSTEKSWFLTSFHVSRCSSFSGTTYFQTTNKNYYKFFLLNLFVHFKPSNQSSTKFQMALSKTASETDVSIHSTFASRYVRNTLPRFEMPRNSIPKEAAYQNINDELMLDGNPRLNLASFVTTWMEPKCDKLMMESVNKNYVDMDEYPVTTELHNRCVNMIARLFNAPLGDDEAAVGAGTVGSSEAIMLAGLAFKRKWQNKRKAQGLLYDKPNIVTGANVQVCWEKFARYFEVELKKVKLREGYYVVDPEKAVEMVDENTIFVAAILGSTLTGEFEDVKLLNDLLVDKNKQTGWDTPIHVDAASGGFIAPFLYPELEWDFRLPLVKSINVSGHKYGLVYAGIGWVVWRTKFDLPDELIFHINYLGADQPTFTLNFSKGSSQVIAQYYQLIRLGFEGYRNVINNCRENMMVLKEGLEKTGCFNMVSKENGVPLVAFSLNENSRHDEFEVVKTLRRFGWIVPAYTMPADAEHITVIRVVIRNDFSRTLAERLVADFEKVLHEFNMLPAKIHVKMANGEVNGVKKTEKET</sequence>
<dbReference type="EC" id="4.1.1.15" evidence="3 9"/>
<evidence type="ECO:0000256" key="5">
    <source>
        <dbReference type="ARBA" id="ARBA00022860"/>
    </source>
</evidence>
<evidence type="ECO:0000256" key="8">
    <source>
        <dbReference type="PIRSR" id="PIRSR602129-50"/>
    </source>
</evidence>
<comment type="catalytic activity">
    <reaction evidence="9">
        <text>L-glutamate + H(+) = 4-aminobutanoate + CO2</text>
        <dbReference type="Rhea" id="RHEA:17785"/>
        <dbReference type="ChEBI" id="CHEBI:15378"/>
        <dbReference type="ChEBI" id="CHEBI:16526"/>
        <dbReference type="ChEBI" id="CHEBI:29985"/>
        <dbReference type="ChEBI" id="CHEBI:59888"/>
        <dbReference type="EC" id="4.1.1.15"/>
    </reaction>
</comment>
<dbReference type="GO" id="GO:0006538">
    <property type="term" value="P:L-glutamate catabolic process"/>
    <property type="evidence" value="ECO:0007669"/>
    <property type="project" value="TreeGrafter"/>
</dbReference>
<dbReference type="Gene3D" id="4.10.280.50">
    <property type="match status" value="3"/>
</dbReference>
<dbReference type="SUPFAM" id="SSF53383">
    <property type="entry name" value="PLP-dependent transferases"/>
    <property type="match status" value="4"/>
</dbReference>
<dbReference type="FunFam" id="3.90.1150.160:FF:000001">
    <property type="entry name" value="Glutamate decarboxylase"/>
    <property type="match status" value="3"/>
</dbReference>
<dbReference type="FunFam" id="4.10.280.50:FF:000001">
    <property type="entry name" value="Glutamate decarboxylase"/>
    <property type="match status" value="2"/>
</dbReference>
<name>A0AAU9RLW9_THLAR</name>
<protein>
    <recommendedName>
        <fullName evidence="3 9">Glutamate decarboxylase</fullName>
        <ecNumber evidence="3 9">4.1.1.15</ecNumber>
    </recommendedName>
</protein>
<proteinExistence type="inferred from homology"/>
<dbReference type="InterPro" id="IPR015424">
    <property type="entry name" value="PyrdxlP-dep_Trfase"/>
</dbReference>
<comment type="cofactor">
    <cofactor evidence="1 8 9">
        <name>pyridoxal 5'-phosphate</name>
        <dbReference type="ChEBI" id="CHEBI:597326"/>
    </cofactor>
</comment>
<keyword evidence="6 8" id="KW-0663">Pyridoxal phosphate</keyword>
<evidence type="ECO:0000256" key="6">
    <source>
        <dbReference type="ARBA" id="ARBA00022898"/>
    </source>
</evidence>
<dbReference type="PANTHER" id="PTHR43321">
    <property type="entry name" value="GLUTAMATE DECARBOXYLASE"/>
    <property type="match status" value="1"/>
</dbReference>
<evidence type="ECO:0000313" key="11">
    <source>
        <dbReference type="Proteomes" id="UP000836841"/>
    </source>
</evidence>
<dbReference type="PANTHER" id="PTHR43321:SF38">
    <property type="entry name" value="GLUTAMATE DECARBOXYLASE 3-RELATED"/>
    <property type="match status" value="1"/>
</dbReference>
<dbReference type="InterPro" id="IPR002129">
    <property type="entry name" value="PyrdxlP-dep_de-COase"/>
</dbReference>
<keyword evidence="7 9" id="KW-0456">Lyase</keyword>
<dbReference type="EMBL" id="OU466858">
    <property type="protein sequence ID" value="CAH2045807.1"/>
    <property type="molecule type" value="Genomic_DNA"/>
</dbReference>
<dbReference type="FunFam" id="4.10.280.50:FF:000002">
    <property type="entry name" value="Glutamate decarboxylase"/>
    <property type="match status" value="1"/>
</dbReference>
<evidence type="ECO:0000256" key="7">
    <source>
        <dbReference type="ARBA" id="ARBA00023239"/>
    </source>
</evidence>
<organism evidence="10 11">
    <name type="scientific">Thlaspi arvense</name>
    <name type="common">Field penny-cress</name>
    <dbReference type="NCBI Taxonomy" id="13288"/>
    <lineage>
        <taxon>Eukaryota</taxon>
        <taxon>Viridiplantae</taxon>
        <taxon>Streptophyta</taxon>
        <taxon>Embryophyta</taxon>
        <taxon>Tracheophyta</taxon>
        <taxon>Spermatophyta</taxon>
        <taxon>Magnoliopsida</taxon>
        <taxon>eudicotyledons</taxon>
        <taxon>Gunneridae</taxon>
        <taxon>Pentapetalae</taxon>
        <taxon>rosids</taxon>
        <taxon>malvids</taxon>
        <taxon>Brassicales</taxon>
        <taxon>Brassicaceae</taxon>
        <taxon>Thlaspideae</taxon>
        <taxon>Thlaspi</taxon>
    </lineage>
</organism>
<keyword evidence="11" id="KW-1185">Reference proteome</keyword>
<dbReference type="GO" id="GO:0005829">
    <property type="term" value="C:cytosol"/>
    <property type="evidence" value="ECO:0007669"/>
    <property type="project" value="TreeGrafter"/>
</dbReference>
<gene>
    <name evidence="10" type="ORF">TAV2_LOCUS6928</name>
</gene>
<accession>A0AAU9RLW9</accession>
<feature type="modified residue" description="N6-(pyridoxal phosphate)lysine" evidence="8">
    <location>
        <position position="1079"/>
    </location>
</feature>
<dbReference type="InterPro" id="IPR015421">
    <property type="entry name" value="PyrdxlP-dep_Trfase_major"/>
</dbReference>
<dbReference type="NCBIfam" id="TIGR01788">
    <property type="entry name" value="Glu-decarb-GAD"/>
    <property type="match status" value="2"/>
</dbReference>
<reference evidence="10 11" key="1">
    <citation type="submission" date="2022-03" db="EMBL/GenBank/DDBJ databases">
        <authorList>
            <person name="Nunn A."/>
            <person name="Chopra R."/>
            <person name="Nunn A."/>
            <person name="Contreras Garrido A."/>
        </authorList>
    </citation>
    <scope>NUCLEOTIDE SEQUENCE [LARGE SCALE GENOMIC DNA]</scope>
</reference>
<keyword evidence="4 9" id="KW-0210">Decarboxylase</keyword>
<dbReference type="Proteomes" id="UP000836841">
    <property type="component" value="Chromosome 2"/>
</dbReference>
<dbReference type="FunFam" id="3.40.640.10:FF:000022">
    <property type="entry name" value="Glutamate decarboxylase"/>
    <property type="match status" value="2"/>
</dbReference>
<keyword evidence="5" id="KW-0112">Calmodulin-binding</keyword>
<evidence type="ECO:0000256" key="1">
    <source>
        <dbReference type="ARBA" id="ARBA00001933"/>
    </source>
</evidence>
<dbReference type="AlphaFoldDB" id="A0AAU9RLW9"/>
<dbReference type="Gene3D" id="3.40.640.10">
    <property type="entry name" value="Type I PLP-dependent aspartate aminotransferase-like (Major domain)"/>
    <property type="match status" value="2"/>
</dbReference>
<evidence type="ECO:0000256" key="2">
    <source>
        <dbReference type="ARBA" id="ARBA00009533"/>
    </source>
</evidence>
<feature type="non-terminal residue" evidence="10">
    <location>
        <position position="1272"/>
    </location>
</feature>
<dbReference type="GO" id="GO:0030170">
    <property type="term" value="F:pyridoxal phosphate binding"/>
    <property type="evidence" value="ECO:0007669"/>
    <property type="project" value="InterPro"/>
</dbReference>
<evidence type="ECO:0000256" key="3">
    <source>
        <dbReference type="ARBA" id="ARBA00012421"/>
    </source>
</evidence>
<evidence type="ECO:0000256" key="4">
    <source>
        <dbReference type="ARBA" id="ARBA00022793"/>
    </source>
</evidence>
<evidence type="ECO:0000256" key="9">
    <source>
        <dbReference type="RuleBase" id="RU361171"/>
    </source>
</evidence>